<dbReference type="PANTHER" id="PTHR21180:SF32">
    <property type="entry name" value="ENDONUCLEASE_EXONUCLEASE_PHOSPHATASE FAMILY DOMAIN-CONTAINING PROTEIN 1"/>
    <property type="match status" value="1"/>
</dbReference>
<dbReference type="GO" id="GO:0003677">
    <property type="term" value="F:DNA binding"/>
    <property type="evidence" value="ECO:0007669"/>
    <property type="project" value="UniProtKB-KW"/>
</dbReference>
<evidence type="ECO:0000256" key="1">
    <source>
        <dbReference type="SAM" id="Phobius"/>
    </source>
</evidence>
<keyword evidence="3" id="KW-0238">DNA-binding</keyword>
<dbReference type="Proteomes" id="UP001597468">
    <property type="component" value="Unassembled WGS sequence"/>
</dbReference>
<keyword evidence="1" id="KW-0812">Transmembrane</keyword>
<feature type="domain" description="Helix-hairpin-helix DNA-binding motif class 1" evidence="2">
    <location>
        <begin position="167"/>
        <end position="186"/>
    </location>
</feature>
<protein>
    <submittedName>
        <fullName evidence="3">ComEA family DNA-binding protein</fullName>
    </submittedName>
</protein>
<dbReference type="SMART" id="SM00278">
    <property type="entry name" value="HhH1"/>
    <property type="match status" value="2"/>
</dbReference>
<name>A0ABW5IU84_9FLAO</name>
<keyword evidence="1" id="KW-1133">Transmembrane helix</keyword>
<dbReference type="InterPro" id="IPR003583">
    <property type="entry name" value="Hlx-hairpin-Hlx_DNA-bd_motif"/>
</dbReference>
<dbReference type="InterPro" id="IPR010994">
    <property type="entry name" value="RuvA_2-like"/>
</dbReference>
<dbReference type="EMBL" id="JBHULT010000005">
    <property type="protein sequence ID" value="MFD2516677.1"/>
    <property type="molecule type" value="Genomic_DNA"/>
</dbReference>
<dbReference type="Gene3D" id="1.10.150.280">
    <property type="entry name" value="AF1531-like domain"/>
    <property type="match status" value="2"/>
</dbReference>
<sequence>MKNWRSHFVLNRSQQNGIFLLVLVIILLQLVYFFYPFSSRGAGNEDQQQLVVELQRKLDSLKLVASEKDTVVTAPFNPNFISDYKGYTLGMTVDEIDRLHAYRANGSWINSAEDFRKVTGVSDSLLEVISPHFKFPEWRETNLKKEMGQKTISEAVIKQDLNAATAEDLQRVYGIGEKLSERIVKYRESLGGFRHAIQLKDVYGLSPEVIDRVLKGFEVKESNLEKQDINSVTILQLSELPYFNYELARVVIKYRERKGEIQSFEELGQIKEFPVEKIDRIKLYLAID</sequence>
<feature type="domain" description="Helix-hairpin-helix DNA-binding motif class 1" evidence="2">
    <location>
        <begin position="197"/>
        <end position="216"/>
    </location>
</feature>
<feature type="transmembrane region" description="Helical" evidence="1">
    <location>
        <begin position="16"/>
        <end position="35"/>
    </location>
</feature>
<dbReference type="PANTHER" id="PTHR21180">
    <property type="entry name" value="ENDONUCLEASE/EXONUCLEASE/PHOSPHATASE FAMILY DOMAIN-CONTAINING PROTEIN 1"/>
    <property type="match status" value="1"/>
</dbReference>
<proteinExistence type="predicted"/>
<reference evidence="4" key="1">
    <citation type="journal article" date="2019" name="Int. J. Syst. Evol. Microbiol.">
        <title>The Global Catalogue of Microorganisms (GCM) 10K type strain sequencing project: providing services to taxonomists for standard genome sequencing and annotation.</title>
        <authorList>
            <consortium name="The Broad Institute Genomics Platform"/>
            <consortium name="The Broad Institute Genome Sequencing Center for Infectious Disease"/>
            <person name="Wu L."/>
            <person name="Ma J."/>
        </authorList>
    </citation>
    <scope>NUCLEOTIDE SEQUENCE [LARGE SCALE GENOMIC DNA]</scope>
    <source>
        <strain evidence="4">KCTC 42585</strain>
    </source>
</reference>
<keyword evidence="1" id="KW-0472">Membrane</keyword>
<accession>A0ABW5IU84</accession>
<evidence type="ECO:0000313" key="4">
    <source>
        <dbReference type="Proteomes" id="UP001597468"/>
    </source>
</evidence>
<organism evidence="3 4">
    <name type="scientific">Salinimicrobium flavum</name>
    <dbReference type="NCBI Taxonomy" id="1737065"/>
    <lineage>
        <taxon>Bacteria</taxon>
        <taxon>Pseudomonadati</taxon>
        <taxon>Bacteroidota</taxon>
        <taxon>Flavobacteriia</taxon>
        <taxon>Flavobacteriales</taxon>
        <taxon>Flavobacteriaceae</taxon>
        <taxon>Salinimicrobium</taxon>
    </lineage>
</organism>
<dbReference type="Pfam" id="PF12836">
    <property type="entry name" value="HHH_3"/>
    <property type="match status" value="2"/>
</dbReference>
<evidence type="ECO:0000259" key="2">
    <source>
        <dbReference type="SMART" id="SM00278"/>
    </source>
</evidence>
<evidence type="ECO:0000313" key="3">
    <source>
        <dbReference type="EMBL" id="MFD2516677.1"/>
    </source>
</evidence>
<keyword evidence="4" id="KW-1185">Reference proteome</keyword>
<dbReference type="RefSeq" id="WP_380747986.1">
    <property type="nucleotide sequence ID" value="NZ_JBHULT010000005.1"/>
</dbReference>
<comment type="caution">
    <text evidence="3">The sequence shown here is derived from an EMBL/GenBank/DDBJ whole genome shotgun (WGS) entry which is preliminary data.</text>
</comment>
<gene>
    <name evidence="3" type="ORF">ACFSTG_02095</name>
</gene>
<dbReference type="InterPro" id="IPR051675">
    <property type="entry name" value="Endo/Exo/Phosphatase_dom_1"/>
</dbReference>
<dbReference type="SUPFAM" id="SSF47781">
    <property type="entry name" value="RuvA domain 2-like"/>
    <property type="match status" value="2"/>
</dbReference>